<accession>A0A0H2RQ74</accession>
<gene>
    <name evidence="1" type="ORF">SCHPADRAFT_905879</name>
</gene>
<sequence length="141" mass="16492">MSKIVSLAFRCPDDPTIPTHWEYVEWDTVLHNIKISGAAGYVHHLQCMYVYQLDVCVSFEDRRATLRKWYTKIYTVHFMLLQAVSASLLKSNTQVTADEATRASIKLEAFLEEIRNEMVYSNAMYPILDEASWNRQNVWRP</sequence>
<proteinExistence type="predicted"/>
<dbReference type="AlphaFoldDB" id="A0A0H2RQ74"/>
<protein>
    <submittedName>
        <fullName evidence="1">Uncharacterized protein</fullName>
    </submittedName>
</protein>
<organism evidence="1 2">
    <name type="scientific">Schizopora paradoxa</name>
    <dbReference type="NCBI Taxonomy" id="27342"/>
    <lineage>
        <taxon>Eukaryota</taxon>
        <taxon>Fungi</taxon>
        <taxon>Dikarya</taxon>
        <taxon>Basidiomycota</taxon>
        <taxon>Agaricomycotina</taxon>
        <taxon>Agaricomycetes</taxon>
        <taxon>Hymenochaetales</taxon>
        <taxon>Schizoporaceae</taxon>
        <taxon>Schizopora</taxon>
    </lineage>
</organism>
<dbReference type="EMBL" id="KQ085996">
    <property type="protein sequence ID" value="KLO11623.1"/>
    <property type="molecule type" value="Genomic_DNA"/>
</dbReference>
<name>A0A0H2RQ74_9AGAM</name>
<reference evidence="1 2" key="1">
    <citation type="submission" date="2015-04" db="EMBL/GenBank/DDBJ databases">
        <title>Complete genome sequence of Schizopora paradoxa KUC8140, a cosmopolitan wood degrader in East Asia.</title>
        <authorList>
            <consortium name="DOE Joint Genome Institute"/>
            <person name="Min B."/>
            <person name="Park H."/>
            <person name="Jang Y."/>
            <person name="Kim J.-J."/>
            <person name="Kim K.H."/>
            <person name="Pangilinan J."/>
            <person name="Lipzen A."/>
            <person name="Riley R."/>
            <person name="Grigoriev I.V."/>
            <person name="Spatafora J.W."/>
            <person name="Choi I.-G."/>
        </authorList>
    </citation>
    <scope>NUCLEOTIDE SEQUENCE [LARGE SCALE GENOMIC DNA]</scope>
    <source>
        <strain evidence="1 2">KUC8140</strain>
    </source>
</reference>
<keyword evidence="2" id="KW-1185">Reference proteome</keyword>
<dbReference type="Proteomes" id="UP000053477">
    <property type="component" value="Unassembled WGS sequence"/>
</dbReference>
<dbReference type="InParanoid" id="A0A0H2RQ74"/>
<evidence type="ECO:0000313" key="1">
    <source>
        <dbReference type="EMBL" id="KLO11623.1"/>
    </source>
</evidence>
<evidence type="ECO:0000313" key="2">
    <source>
        <dbReference type="Proteomes" id="UP000053477"/>
    </source>
</evidence>